<feature type="domain" description="AAA+ ATPase" evidence="11">
    <location>
        <begin position="236"/>
        <end position="482"/>
    </location>
</feature>
<evidence type="ECO:0000256" key="3">
    <source>
        <dbReference type="ARBA" id="ARBA00007913"/>
    </source>
</evidence>
<dbReference type="Proteomes" id="UP000094336">
    <property type="component" value="Unassembled WGS sequence"/>
</dbReference>
<dbReference type="GO" id="GO:0016787">
    <property type="term" value="F:hydrolase activity"/>
    <property type="evidence" value="ECO:0007669"/>
    <property type="project" value="UniProtKB-KW"/>
</dbReference>
<keyword evidence="6" id="KW-0547">Nucleotide-binding</keyword>
<keyword evidence="8" id="KW-0347">Helicase</keyword>
<dbReference type="GO" id="GO:0043601">
    <property type="term" value="C:nuclear replisome"/>
    <property type="evidence" value="ECO:0007669"/>
    <property type="project" value="EnsemblFungi"/>
</dbReference>
<keyword evidence="7" id="KW-0378">Hydrolase</keyword>
<name>A0A1E3QWK6_9ASCO</name>
<evidence type="ECO:0000256" key="2">
    <source>
        <dbReference type="ARBA" id="ARBA00004496"/>
    </source>
</evidence>
<comment type="similarity">
    <text evidence="3">Belongs to the DNA2/NAM7 helicase family.</text>
</comment>
<keyword evidence="13" id="KW-1185">Reference proteome</keyword>
<dbReference type="Pfam" id="PF13086">
    <property type="entry name" value="AAA_11"/>
    <property type="match status" value="1"/>
</dbReference>
<dbReference type="AlphaFoldDB" id="A0A1E3QWK6"/>
<keyword evidence="5" id="KW-0963">Cytoplasm</keyword>
<reference evidence="13" key="1">
    <citation type="submission" date="2016-05" db="EMBL/GenBank/DDBJ databases">
        <title>Comparative genomics of biotechnologically important yeasts.</title>
        <authorList>
            <consortium name="DOE Joint Genome Institute"/>
            <person name="Riley R."/>
            <person name="Haridas S."/>
            <person name="Wolfe K.H."/>
            <person name="Lopes M.R."/>
            <person name="Hittinger C.T."/>
            <person name="Goker M."/>
            <person name="Salamov A."/>
            <person name="Wisecaver J."/>
            <person name="Long T.M."/>
            <person name="Aerts A.L."/>
            <person name="Barry K."/>
            <person name="Choi C."/>
            <person name="Clum A."/>
            <person name="Coughlan A.Y."/>
            <person name="Deshpande S."/>
            <person name="Douglass A.P."/>
            <person name="Hanson S.J."/>
            <person name="Klenk H.-P."/>
            <person name="Labutti K."/>
            <person name="Lapidus A."/>
            <person name="Lindquist E."/>
            <person name="Lipzen A."/>
            <person name="Meier-Kolthoff J.P."/>
            <person name="Ohm R.A."/>
            <person name="Otillar R.P."/>
            <person name="Pangilinan J."/>
            <person name="Peng Y."/>
            <person name="Rokas A."/>
            <person name="Rosa C.A."/>
            <person name="Scheuner C."/>
            <person name="Sibirny A.A."/>
            <person name="Slot J.C."/>
            <person name="Stielow J.B."/>
            <person name="Sun H."/>
            <person name="Kurtzman C.P."/>
            <person name="Blackwell M."/>
            <person name="Grigoriev I.V."/>
            <person name="Jeffries T.W."/>
        </authorList>
    </citation>
    <scope>NUCLEOTIDE SEQUENCE [LARGE SCALE GENOMIC DNA]</scope>
    <source>
        <strain evidence="13">NRRL Y-12698</strain>
    </source>
</reference>
<dbReference type="InterPro" id="IPR003593">
    <property type="entry name" value="AAA+_ATPase"/>
</dbReference>
<dbReference type="InterPro" id="IPR027417">
    <property type="entry name" value="P-loop_NTPase"/>
</dbReference>
<dbReference type="STRING" id="984486.A0A1E3QWK6"/>
<dbReference type="Pfam" id="PF21138">
    <property type="entry name" value="SMUBP-2_HCS1_1B"/>
    <property type="match status" value="1"/>
</dbReference>
<dbReference type="SUPFAM" id="SSF52540">
    <property type="entry name" value="P-loop containing nucleoside triphosphate hydrolases"/>
    <property type="match status" value="1"/>
</dbReference>
<dbReference type="GO" id="GO:0006301">
    <property type="term" value="P:DNA damage tolerance"/>
    <property type="evidence" value="ECO:0007669"/>
    <property type="project" value="EnsemblFungi"/>
</dbReference>
<organism evidence="12 13">
    <name type="scientific">Babjeviella inositovora NRRL Y-12698</name>
    <dbReference type="NCBI Taxonomy" id="984486"/>
    <lineage>
        <taxon>Eukaryota</taxon>
        <taxon>Fungi</taxon>
        <taxon>Dikarya</taxon>
        <taxon>Ascomycota</taxon>
        <taxon>Saccharomycotina</taxon>
        <taxon>Pichiomycetes</taxon>
        <taxon>Serinales incertae sedis</taxon>
        <taxon>Babjeviella</taxon>
    </lineage>
</organism>
<accession>A0A1E3QWK6</accession>
<dbReference type="NCBIfam" id="TIGR00376">
    <property type="entry name" value="IGHMBP2 family helicase"/>
    <property type="match status" value="1"/>
</dbReference>
<dbReference type="GeneID" id="30145978"/>
<protein>
    <recommendedName>
        <fullName evidence="4">DNA helicase</fullName>
        <ecNumber evidence="4">3.6.4.12</ecNumber>
    </recommendedName>
</protein>
<dbReference type="CDD" id="cd18808">
    <property type="entry name" value="SF1_C_Upf1"/>
    <property type="match status" value="1"/>
</dbReference>
<keyword evidence="10" id="KW-0539">Nucleus</keyword>
<dbReference type="EC" id="3.6.4.12" evidence="4"/>
<dbReference type="InterPro" id="IPR048761">
    <property type="entry name" value="SMUBP-2_HCS1_1B"/>
</dbReference>
<proteinExistence type="inferred from homology"/>
<dbReference type="EMBL" id="KV454427">
    <property type="protein sequence ID" value="ODQ82021.1"/>
    <property type="molecule type" value="Genomic_DNA"/>
</dbReference>
<evidence type="ECO:0000256" key="5">
    <source>
        <dbReference type="ARBA" id="ARBA00022490"/>
    </source>
</evidence>
<dbReference type="Gene3D" id="2.40.30.270">
    <property type="match status" value="1"/>
</dbReference>
<evidence type="ECO:0000256" key="9">
    <source>
        <dbReference type="ARBA" id="ARBA00022840"/>
    </source>
</evidence>
<dbReference type="Pfam" id="PF13087">
    <property type="entry name" value="AAA_12"/>
    <property type="match status" value="1"/>
</dbReference>
<keyword evidence="9" id="KW-0067">ATP-binding</keyword>
<evidence type="ECO:0000313" key="13">
    <source>
        <dbReference type="Proteomes" id="UP000094336"/>
    </source>
</evidence>
<dbReference type="InterPro" id="IPR041679">
    <property type="entry name" value="DNA2/NAM7-like_C"/>
</dbReference>
<dbReference type="Gene3D" id="3.40.50.300">
    <property type="entry name" value="P-loop containing nucleotide triphosphate hydrolases"/>
    <property type="match status" value="2"/>
</dbReference>
<evidence type="ECO:0000256" key="4">
    <source>
        <dbReference type="ARBA" id="ARBA00012551"/>
    </source>
</evidence>
<dbReference type="GO" id="GO:0003723">
    <property type="term" value="F:RNA binding"/>
    <property type="evidence" value="ECO:0007669"/>
    <property type="project" value="InterPro"/>
</dbReference>
<evidence type="ECO:0000313" key="12">
    <source>
        <dbReference type="EMBL" id="ODQ82021.1"/>
    </source>
</evidence>
<dbReference type="GO" id="GO:0003677">
    <property type="term" value="F:DNA binding"/>
    <property type="evidence" value="ECO:0007669"/>
    <property type="project" value="InterPro"/>
</dbReference>
<dbReference type="GO" id="GO:0005524">
    <property type="term" value="F:ATP binding"/>
    <property type="evidence" value="ECO:0007669"/>
    <property type="project" value="UniProtKB-KW"/>
</dbReference>
<evidence type="ECO:0000256" key="6">
    <source>
        <dbReference type="ARBA" id="ARBA00022741"/>
    </source>
</evidence>
<dbReference type="InterPro" id="IPR050534">
    <property type="entry name" value="Coronavir_polyprotein_1ab"/>
</dbReference>
<comment type="subcellular location">
    <subcellularLocation>
        <location evidence="2">Cytoplasm</location>
    </subcellularLocation>
    <subcellularLocation>
        <location evidence="1">Nucleus</location>
    </subcellularLocation>
</comment>
<dbReference type="OrthoDB" id="6513042at2759"/>
<gene>
    <name evidence="12" type="ORF">BABINDRAFT_160232</name>
</gene>
<dbReference type="RefSeq" id="XP_018987349.1">
    <property type="nucleotide sequence ID" value="XM_019128125.1"/>
</dbReference>
<dbReference type="GO" id="GO:0005737">
    <property type="term" value="C:cytoplasm"/>
    <property type="evidence" value="ECO:0007669"/>
    <property type="project" value="UniProtKB-SubCell"/>
</dbReference>
<evidence type="ECO:0000256" key="7">
    <source>
        <dbReference type="ARBA" id="ARBA00022801"/>
    </source>
</evidence>
<dbReference type="InterPro" id="IPR047187">
    <property type="entry name" value="SF1_C_Upf1"/>
</dbReference>
<dbReference type="SMART" id="SM00382">
    <property type="entry name" value="AAA"/>
    <property type="match status" value="1"/>
</dbReference>
<dbReference type="InterPro" id="IPR004483">
    <property type="entry name" value="SMUBP-2/Hcs1-like"/>
</dbReference>
<dbReference type="GO" id="GO:0043139">
    <property type="term" value="F:5'-3' DNA helicase activity"/>
    <property type="evidence" value="ECO:0007669"/>
    <property type="project" value="EnsemblFungi"/>
</dbReference>
<dbReference type="InterPro" id="IPR041677">
    <property type="entry name" value="DNA2/NAM7_AAA_11"/>
</dbReference>
<evidence type="ECO:0000256" key="8">
    <source>
        <dbReference type="ARBA" id="ARBA00022806"/>
    </source>
</evidence>
<dbReference type="GO" id="GO:0033203">
    <property type="term" value="C:DNA helicase A complex"/>
    <property type="evidence" value="ECO:0007669"/>
    <property type="project" value="EnsemblFungi"/>
</dbReference>
<evidence type="ECO:0000256" key="1">
    <source>
        <dbReference type="ARBA" id="ARBA00004123"/>
    </source>
</evidence>
<evidence type="ECO:0000256" key="10">
    <source>
        <dbReference type="ARBA" id="ARBA00023242"/>
    </source>
</evidence>
<dbReference type="PANTHER" id="PTHR43788">
    <property type="entry name" value="DNA2/NAM7 HELICASE FAMILY MEMBER"/>
    <property type="match status" value="1"/>
</dbReference>
<sequence>MTDASNNQISLTTNFLDALAHEKQADLTATHELLTSLAPKRLAGLGFAVLNLCVANLKTGMGGKQLIELEPDMAYASSDAIDTRGVKVGDIVRLDRLGNASAKVEKKLRGSSKVTDGLVALSLELGLEGVILKMSARSITVAVEGDEDKLSEKALALMNERLWLVQITNSITYKRMEVILSKLRSMKCSLLYQTLLGDAAYIAPGASQHAESQANTVFFNAGLNESQRTAITFALCLPLTIIHGPPGTGKTYTVIELIQQLVVNQGEKVLVCGPSNVSVDTILERLNSTRLIRANRLIRIGHPGRLLPLNYQHSLDILVKSPSSDEGAILNDIRGDINKIVREIAKTKKFKLKREMFAELKSLRRELRTKEKKFVDELIVSSDVVVSTLHGSGARELLSVYDESGLVNGKPLFDTLIIDEVSQALEPQCWIPLINHLGIKKVVIAGDNKQLPPTVKTEDHPRFQKLLSRTIFDRLVGMYASDGEVPFKKLLSIQYRMNEVIMEFSNQQLYHGKLTAGQSVKHHTLWDLKKGEIPVEGIKDLVNEDPDDLNADLKLPFIWYDTQGGDFPERTDDDTSQVSKGSIFGSSKYNEREAEVVLEHVAQLVTHGIPQTLIGVISPYNAQVAYLKSIVAERFPDVELSTIDGFQGREKEAVVISLVRSNDKHEVGFLKDERRLNVALTRARRQLCVVGDMECLAQSRNAFLKALVEYAEEHAEVRYP</sequence>
<dbReference type="PANTHER" id="PTHR43788:SF8">
    <property type="entry name" value="DNA-BINDING PROTEIN SMUBP-2"/>
    <property type="match status" value="1"/>
</dbReference>
<evidence type="ECO:0000259" key="11">
    <source>
        <dbReference type="SMART" id="SM00382"/>
    </source>
</evidence>